<comment type="caution">
    <text evidence="1">The sequence shown here is derived from an EMBL/GenBank/DDBJ whole genome shotgun (WGS) entry which is preliminary data.</text>
</comment>
<reference evidence="1" key="1">
    <citation type="submission" date="2020-11" db="EMBL/GenBank/DDBJ databases">
        <title>Whole-genome analyses of Nonomuraea sp. K274.</title>
        <authorList>
            <person name="Veyisoglu A."/>
        </authorList>
    </citation>
    <scope>NUCLEOTIDE SEQUENCE</scope>
    <source>
        <strain evidence="1">K274</strain>
    </source>
</reference>
<dbReference type="AlphaFoldDB" id="A0A931AR90"/>
<name>A0A931AR90_9ACTN</name>
<organism evidence="1 2">
    <name type="scientific">Nonomuraea cypriaca</name>
    <dbReference type="NCBI Taxonomy" id="1187855"/>
    <lineage>
        <taxon>Bacteria</taxon>
        <taxon>Bacillati</taxon>
        <taxon>Actinomycetota</taxon>
        <taxon>Actinomycetes</taxon>
        <taxon>Streptosporangiales</taxon>
        <taxon>Streptosporangiaceae</taxon>
        <taxon>Nonomuraea</taxon>
    </lineage>
</organism>
<sequence>MVEIGCDESGSEGEKLVGGNTDVFAHASVLMDAESAAACIRELRARAPSPATQYKAGHILREKHRPVLRWLLGPSGPVLGSVHVYLADKTFLVLTKVAGLLAGNPDPRPLYREGEAVFGAGRWAAFLDAVNYLLRAKNGQGVTISVDDVFRLVGELRETGAGSAAGAFMELLWQARPRVADFRARLLADPHVFPALDPLIPGIVHAVAHWGRGGEPVTVVHDRQTTLTEERVAELRHLLGGRLAGLRLVESTLDARVQVADVMAGAARKIASDELNGRGDPGLTALLRPYVDGSSIWGDDRSGALLGHRS</sequence>
<keyword evidence="2" id="KW-1185">Reference proteome</keyword>
<protein>
    <recommendedName>
        <fullName evidence="3">DUF3800 domain-containing protein</fullName>
    </recommendedName>
</protein>
<accession>A0A931AR90</accession>
<evidence type="ECO:0008006" key="3">
    <source>
        <dbReference type="Google" id="ProtNLM"/>
    </source>
</evidence>
<dbReference type="RefSeq" id="WP_195902336.1">
    <property type="nucleotide sequence ID" value="NZ_JADOGI010000287.1"/>
</dbReference>
<dbReference type="Proteomes" id="UP000605361">
    <property type="component" value="Unassembled WGS sequence"/>
</dbReference>
<evidence type="ECO:0000313" key="2">
    <source>
        <dbReference type="Proteomes" id="UP000605361"/>
    </source>
</evidence>
<evidence type="ECO:0000313" key="1">
    <source>
        <dbReference type="EMBL" id="MBF8193472.1"/>
    </source>
</evidence>
<dbReference type="EMBL" id="JADOGI010000287">
    <property type="protein sequence ID" value="MBF8193472.1"/>
    <property type="molecule type" value="Genomic_DNA"/>
</dbReference>
<gene>
    <name evidence="1" type="ORF">ITP53_48930</name>
</gene>
<proteinExistence type="predicted"/>